<keyword evidence="2" id="KW-1185">Reference proteome</keyword>
<comment type="caution">
    <text evidence="1">The sequence shown here is derived from an EMBL/GenBank/DDBJ whole genome shotgun (WGS) entry which is preliminary data.</text>
</comment>
<dbReference type="InterPro" id="IPR027267">
    <property type="entry name" value="AH/BAR_dom_sf"/>
</dbReference>
<evidence type="ECO:0000313" key="2">
    <source>
        <dbReference type="Proteomes" id="UP000285060"/>
    </source>
</evidence>
<protein>
    <recommendedName>
        <fullName evidence="3">F-BAR domain-containing protein</fullName>
    </recommendedName>
</protein>
<evidence type="ECO:0000313" key="1">
    <source>
        <dbReference type="EMBL" id="RHY34741.1"/>
    </source>
</evidence>
<proteinExistence type="predicted"/>
<dbReference type="SUPFAM" id="SSF103657">
    <property type="entry name" value="BAR/IMD domain-like"/>
    <property type="match status" value="1"/>
</dbReference>
<accession>A0A3R6YG78</accession>
<dbReference type="AlphaFoldDB" id="A0A3R6YG78"/>
<evidence type="ECO:0008006" key="3">
    <source>
        <dbReference type="Google" id="ProtNLM"/>
    </source>
</evidence>
<reference evidence="1 2" key="1">
    <citation type="submission" date="2018-08" db="EMBL/GenBank/DDBJ databases">
        <title>Aphanomyces genome sequencing and annotation.</title>
        <authorList>
            <person name="Minardi D."/>
            <person name="Oidtmann B."/>
            <person name="Van Der Giezen M."/>
            <person name="Studholme D.J."/>
        </authorList>
    </citation>
    <scope>NUCLEOTIDE SEQUENCE [LARGE SCALE GENOMIC DNA]</scope>
    <source>
        <strain evidence="1 2">NJM0002</strain>
    </source>
</reference>
<dbReference type="VEuPathDB" id="FungiDB:H310_02853"/>
<dbReference type="Gene3D" id="1.20.1270.60">
    <property type="entry name" value="Arfaptin homology (AH) domain/BAR domain"/>
    <property type="match status" value="1"/>
</dbReference>
<dbReference type="EMBL" id="QUSY01000019">
    <property type="protein sequence ID" value="RHY34741.1"/>
    <property type="molecule type" value="Genomic_DNA"/>
</dbReference>
<sequence>MYSLTNRSVKTEDWAKHVANTWNTFHHTIAAISLEYAEFSNMHTSSIVSGMKACTSQQESQIQRLITEGTKLRTQYIECMNKLTKAKERYERKCAEAIETIQTIRRPPVPDAAEKVDIFSKVWDNTTKGLGLGSMERQKQKITACLDEVLSSEDAYIRAVDTVNTQYDTYERQVHDNLMAFEVTEEQRLEYIKDLLVRSEKVTCALAQSAYPCECANIRLILLQEFGSLLAEPVSLSLDTMKTEYIETKLRMEEQLQVVMASVSNEMAIHAKLEQKFEAKTKELAATKASLAYSAQEKDAMLQSDIKEFIQHAQVPWQARDRIVPALHGNIMLANELKAHEKTPPKLARALSSLSIRTLDDVKDGALNDKKPTADDAPKDELFGHSDLQKNFNVIASRPSNLRIQRCLNLV</sequence>
<organism evidence="1 2">
    <name type="scientific">Aphanomyces invadans</name>
    <dbReference type="NCBI Taxonomy" id="157072"/>
    <lineage>
        <taxon>Eukaryota</taxon>
        <taxon>Sar</taxon>
        <taxon>Stramenopiles</taxon>
        <taxon>Oomycota</taxon>
        <taxon>Saprolegniomycetes</taxon>
        <taxon>Saprolegniales</taxon>
        <taxon>Verrucalvaceae</taxon>
        <taxon>Aphanomyces</taxon>
    </lineage>
</organism>
<gene>
    <name evidence="1" type="ORF">DYB32_000686</name>
</gene>
<dbReference type="Proteomes" id="UP000285060">
    <property type="component" value="Unassembled WGS sequence"/>
</dbReference>
<name>A0A3R6YG78_9STRA</name>